<accession>D2A273</accession>
<evidence type="ECO:0000256" key="6">
    <source>
        <dbReference type="RuleBase" id="RU000406"/>
    </source>
</evidence>
<dbReference type="SMART" id="SM00078">
    <property type="entry name" value="IlGF"/>
    <property type="match status" value="1"/>
</dbReference>
<dbReference type="EMBL" id="KQ971338">
    <property type="protein sequence ID" value="EFA02918.1"/>
    <property type="molecule type" value="Genomic_DNA"/>
</dbReference>
<name>D2A273_TRICA</name>
<reference evidence="8 9" key="1">
    <citation type="journal article" date="2008" name="Nature">
        <title>The genome of the model beetle and pest Tribolium castaneum.</title>
        <authorList>
            <consortium name="Tribolium Genome Sequencing Consortium"/>
            <person name="Richards S."/>
            <person name="Gibbs R.A."/>
            <person name="Weinstock G.M."/>
            <person name="Brown S.J."/>
            <person name="Denell R."/>
            <person name="Beeman R.W."/>
            <person name="Gibbs R."/>
            <person name="Beeman R.W."/>
            <person name="Brown S.J."/>
            <person name="Bucher G."/>
            <person name="Friedrich M."/>
            <person name="Grimmelikhuijzen C.J."/>
            <person name="Klingler M."/>
            <person name="Lorenzen M."/>
            <person name="Richards S."/>
            <person name="Roth S."/>
            <person name="Schroder R."/>
            <person name="Tautz D."/>
            <person name="Zdobnov E.M."/>
            <person name="Muzny D."/>
            <person name="Gibbs R.A."/>
            <person name="Weinstock G.M."/>
            <person name="Attaway T."/>
            <person name="Bell S."/>
            <person name="Buhay C.J."/>
            <person name="Chandrabose M.N."/>
            <person name="Chavez D."/>
            <person name="Clerk-Blankenburg K.P."/>
            <person name="Cree A."/>
            <person name="Dao M."/>
            <person name="Davis C."/>
            <person name="Chacko J."/>
            <person name="Dinh H."/>
            <person name="Dugan-Rocha S."/>
            <person name="Fowler G."/>
            <person name="Garner T.T."/>
            <person name="Garnes J."/>
            <person name="Gnirke A."/>
            <person name="Hawes A."/>
            <person name="Hernandez J."/>
            <person name="Hines S."/>
            <person name="Holder M."/>
            <person name="Hume J."/>
            <person name="Jhangiani S.N."/>
            <person name="Joshi V."/>
            <person name="Khan Z.M."/>
            <person name="Jackson L."/>
            <person name="Kovar C."/>
            <person name="Kowis A."/>
            <person name="Lee S."/>
            <person name="Lewis L.R."/>
            <person name="Margolis J."/>
            <person name="Morgan M."/>
            <person name="Nazareth L.V."/>
            <person name="Nguyen N."/>
            <person name="Okwuonu G."/>
            <person name="Parker D."/>
            <person name="Richards S."/>
            <person name="Ruiz S.J."/>
            <person name="Santibanez J."/>
            <person name="Savard J."/>
            <person name="Scherer S.E."/>
            <person name="Schneider B."/>
            <person name="Sodergren E."/>
            <person name="Tautz D."/>
            <person name="Vattahil S."/>
            <person name="Villasana D."/>
            <person name="White C.S."/>
            <person name="Wright R."/>
            <person name="Park Y."/>
            <person name="Beeman R.W."/>
            <person name="Lord J."/>
            <person name="Oppert B."/>
            <person name="Lorenzen M."/>
            <person name="Brown S."/>
            <person name="Wang L."/>
            <person name="Savard J."/>
            <person name="Tautz D."/>
            <person name="Richards S."/>
            <person name="Weinstock G."/>
            <person name="Gibbs R.A."/>
            <person name="Liu Y."/>
            <person name="Worley K."/>
            <person name="Weinstock G."/>
            <person name="Elsik C.G."/>
            <person name="Reese J.T."/>
            <person name="Elhaik E."/>
            <person name="Landan G."/>
            <person name="Graur D."/>
            <person name="Arensburger P."/>
            <person name="Atkinson P."/>
            <person name="Beeman R.W."/>
            <person name="Beidler J."/>
            <person name="Brown S.J."/>
            <person name="Demuth J.P."/>
            <person name="Drury D.W."/>
            <person name="Du Y.Z."/>
            <person name="Fujiwara H."/>
            <person name="Lorenzen M."/>
            <person name="Maselli V."/>
            <person name="Osanai M."/>
            <person name="Park Y."/>
            <person name="Robertson H.M."/>
            <person name="Tu Z."/>
            <person name="Wang J.J."/>
            <person name="Wang S."/>
            <person name="Richards S."/>
            <person name="Song H."/>
            <person name="Zhang L."/>
            <person name="Sodergren E."/>
            <person name="Werner D."/>
            <person name="Stanke M."/>
            <person name="Morgenstern B."/>
            <person name="Solovyev V."/>
            <person name="Kosarev P."/>
            <person name="Brown G."/>
            <person name="Chen H.C."/>
            <person name="Ermolaeva O."/>
            <person name="Hlavina W."/>
            <person name="Kapustin Y."/>
            <person name="Kiryutin B."/>
            <person name="Kitts P."/>
            <person name="Maglott D."/>
            <person name="Pruitt K."/>
            <person name="Sapojnikov V."/>
            <person name="Souvorov A."/>
            <person name="Mackey A.J."/>
            <person name="Waterhouse R.M."/>
            <person name="Wyder S."/>
            <person name="Zdobnov E.M."/>
            <person name="Zdobnov E.M."/>
            <person name="Wyder S."/>
            <person name="Kriventseva E.V."/>
            <person name="Kadowaki T."/>
            <person name="Bork P."/>
            <person name="Aranda M."/>
            <person name="Bao R."/>
            <person name="Beermann A."/>
            <person name="Berns N."/>
            <person name="Bolognesi R."/>
            <person name="Bonneton F."/>
            <person name="Bopp D."/>
            <person name="Brown S.J."/>
            <person name="Bucher G."/>
            <person name="Butts T."/>
            <person name="Chaumot A."/>
            <person name="Denell R.E."/>
            <person name="Ferrier D.E."/>
            <person name="Friedrich M."/>
            <person name="Gordon C.M."/>
            <person name="Jindra M."/>
            <person name="Klingler M."/>
            <person name="Lan Q."/>
            <person name="Lattorff H.M."/>
            <person name="Laudet V."/>
            <person name="von Levetsow C."/>
            <person name="Liu Z."/>
            <person name="Lutz R."/>
            <person name="Lynch J.A."/>
            <person name="da Fonseca R.N."/>
            <person name="Posnien N."/>
            <person name="Reuter R."/>
            <person name="Roth S."/>
            <person name="Savard J."/>
            <person name="Schinko J.B."/>
            <person name="Schmitt C."/>
            <person name="Schoppmeier M."/>
            <person name="Schroder R."/>
            <person name="Shippy T.D."/>
            <person name="Simonnet F."/>
            <person name="Marques-Souza H."/>
            <person name="Tautz D."/>
            <person name="Tomoyasu Y."/>
            <person name="Trauner J."/>
            <person name="Van der Zee M."/>
            <person name="Vervoort M."/>
            <person name="Wittkopp N."/>
            <person name="Wimmer E.A."/>
            <person name="Yang X."/>
            <person name="Jones A.K."/>
            <person name="Sattelle D.B."/>
            <person name="Ebert P.R."/>
            <person name="Nelson D."/>
            <person name="Scott J.G."/>
            <person name="Beeman R.W."/>
            <person name="Muthukrishnan S."/>
            <person name="Kramer K.J."/>
            <person name="Arakane Y."/>
            <person name="Beeman R.W."/>
            <person name="Zhu Q."/>
            <person name="Hogenkamp D."/>
            <person name="Dixit R."/>
            <person name="Oppert B."/>
            <person name="Jiang H."/>
            <person name="Zou Z."/>
            <person name="Marshall J."/>
            <person name="Elpidina E."/>
            <person name="Vinokurov K."/>
            <person name="Oppert C."/>
            <person name="Zou Z."/>
            <person name="Evans J."/>
            <person name="Lu Z."/>
            <person name="Zhao P."/>
            <person name="Sumathipala N."/>
            <person name="Altincicek B."/>
            <person name="Vilcinskas A."/>
            <person name="Williams M."/>
            <person name="Hultmark D."/>
            <person name="Hetru C."/>
            <person name="Jiang H."/>
            <person name="Grimmelikhuijzen C.J."/>
            <person name="Hauser F."/>
            <person name="Cazzamali G."/>
            <person name="Williamson M."/>
            <person name="Park Y."/>
            <person name="Li B."/>
            <person name="Tanaka Y."/>
            <person name="Predel R."/>
            <person name="Neupert S."/>
            <person name="Schachtner J."/>
            <person name="Verleyen P."/>
            <person name="Raible F."/>
            <person name="Bork P."/>
            <person name="Friedrich M."/>
            <person name="Walden K.K."/>
            <person name="Robertson H.M."/>
            <person name="Angeli S."/>
            <person name="Foret S."/>
            <person name="Bucher G."/>
            <person name="Schuetz S."/>
            <person name="Maleszka R."/>
            <person name="Wimmer E.A."/>
            <person name="Beeman R.W."/>
            <person name="Lorenzen M."/>
            <person name="Tomoyasu Y."/>
            <person name="Miller S.C."/>
            <person name="Grossmann D."/>
            <person name="Bucher G."/>
        </authorList>
    </citation>
    <scope>NUCLEOTIDE SEQUENCE [LARGE SCALE GENOMIC DNA]</scope>
    <source>
        <strain evidence="8 9">Georgia GA2</strain>
    </source>
</reference>
<dbReference type="PANTHER" id="PTHR13647:SF4">
    <property type="entry name" value="INSULIN-LIKE PEPTIDE 1-RELATED"/>
    <property type="match status" value="1"/>
</dbReference>
<feature type="domain" description="Insulin-like" evidence="7">
    <location>
        <begin position="43"/>
        <end position="140"/>
    </location>
</feature>
<evidence type="ECO:0000256" key="3">
    <source>
        <dbReference type="ARBA" id="ARBA00022685"/>
    </source>
</evidence>
<keyword evidence="6" id="KW-0964">Secreted</keyword>
<dbReference type="Pfam" id="PF00049">
    <property type="entry name" value="Insulin"/>
    <property type="match status" value="1"/>
</dbReference>
<evidence type="ECO:0000256" key="5">
    <source>
        <dbReference type="ARBA" id="ARBA00023157"/>
    </source>
</evidence>
<dbReference type="Gene3D" id="1.10.100.10">
    <property type="entry name" value="Insulin-like"/>
    <property type="match status" value="1"/>
</dbReference>
<comment type="subcellular location">
    <subcellularLocation>
        <location evidence="6">Secreted</location>
    </subcellularLocation>
</comment>
<proteinExistence type="inferred from homology"/>
<dbReference type="PROSITE" id="PS00262">
    <property type="entry name" value="INSULIN"/>
    <property type="match status" value="1"/>
</dbReference>
<dbReference type="PhylomeDB" id="D2A273"/>
<evidence type="ECO:0000313" key="8">
    <source>
        <dbReference type="EMBL" id="EFA02918.1"/>
    </source>
</evidence>
<keyword evidence="5" id="KW-1015">Disulfide bond</keyword>
<dbReference type="PRINTS" id="PR00276">
    <property type="entry name" value="INSULINFAMLY"/>
</dbReference>
<dbReference type="OMA" id="IFAYNEY"/>
<evidence type="ECO:0000259" key="7">
    <source>
        <dbReference type="SMART" id="SM00078"/>
    </source>
</evidence>
<keyword evidence="4" id="KW-0732">Signal</keyword>
<evidence type="ECO:0000256" key="1">
    <source>
        <dbReference type="ARBA" id="ARBA00009034"/>
    </source>
</evidence>
<dbReference type="InParanoid" id="D2A273"/>
<reference evidence="8 9" key="2">
    <citation type="journal article" date="2010" name="Nucleic Acids Res.">
        <title>BeetleBase in 2010: revisions to provide comprehensive genomic information for Tribolium castaneum.</title>
        <authorList>
            <person name="Kim H.S."/>
            <person name="Murphy T."/>
            <person name="Xia J."/>
            <person name="Caragea D."/>
            <person name="Park Y."/>
            <person name="Beeman R.W."/>
            <person name="Lorenzen M.D."/>
            <person name="Butcher S."/>
            <person name="Manak J.R."/>
            <person name="Brown S.J."/>
        </authorList>
    </citation>
    <scope>GENOME REANNOTATION</scope>
    <source>
        <strain evidence="8 9">Georgia GA2</strain>
    </source>
</reference>
<dbReference type="GO" id="GO:0005179">
    <property type="term" value="F:hormone activity"/>
    <property type="evidence" value="ECO:0007669"/>
    <property type="project" value="InterPro"/>
</dbReference>
<dbReference type="HOGENOM" id="CLU_125164_0_1_1"/>
<dbReference type="Proteomes" id="UP000007266">
    <property type="component" value="Linkage group 4"/>
</dbReference>
<comment type="subunit">
    <text evidence="2">Heterodimer of a B chain and an A chain linked by two disulfide bonds.</text>
</comment>
<keyword evidence="3" id="KW-0165">Cleavage on pair of basic residues</keyword>
<dbReference type="InterPro" id="IPR022352">
    <property type="entry name" value="Ins/IGF/rlx"/>
</dbReference>
<evidence type="ECO:0000313" key="9">
    <source>
        <dbReference type="Proteomes" id="UP000007266"/>
    </source>
</evidence>
<dbReference type="GO" id="GO:0005576">
    <property type="term" value="C:extracellular region"/>
    <property type="evidence" value="ECO:0007669"/>
    <property type="project" value="UniProtKB-SubCell"/>
</dbReference>
<dbReference type="InterPro" id="IPR036438">
    <property type="entry name" value="Insulin-like_sf"/>
</dbReference>
<evidence type="ECO:0000256" key="2">
    <source>
        <dbReference type="ARBA" id="ARBA00011207"/>
    </source>
</evidence>
<protein>
    <submittedName>
        <fullName evidence="8">Insulin-like peptide</fullName>
    </submittedName>
</protein>
<keyword evidence="9" id="KW-1185">Reference proteome</keyword>
<dbReference type="FunCoup" id="D2A273">
    <property type="interactions" value="178"/>
</dbReference>
<gene>
    <name evidence="8" type="primary">GLEAN_08479</name>
    <name evidence="8" type="ORF">TcasGA2_TC008479</name>
</gene>
<sequence>MIVRKLLPATNKMDKRVLLFFFLINIIYVWSSPHMVHLMNKREIFCGTKLAETLAMLCKGNYYSPNPNPTKKSTNDIFAYNEYDEYFPNESDDENQLDFPFLQKEAVNSFLPIRFRRTRVGIVDECCRKPCSLKHLSLYCGQ</sequence>
<dbReference type="PANTHER" id="PTHR13647">
    <property type="entry name" value="INSULIN-LIKE PEPTIDE 2-RELATED"/>
    <property type="match status" value="1"/>
</dbReference>
<dbReference type="eggNOG" id="ENOG502T8I1">
    <property type="taxonomic scope" value="Eukaryota"/>
</dbReference>
<comment type="similarity">
    <text evidence="1 6">Belongs to the insulin family.</text>
</comment>
<evidence type="ECO:0000256" key="4">
    <source>
        <dbReference type="ARBA" id="ARBA00022729"/>
    </source>
</evidence>
<dbReference type="InterPro" id="IPR016179">
    <property type="entry name" value="Insulin-like"/>
</dbReference>
<dbReference type="SUPFAM" id="SSF56994">
    <property type="entry name" value="Insulin-like"/>
    <property type="match status" value="1"/>
</dbReference>
<organism evidence="8 9">
    <name type="scientific">Tribolium castaneum</name>
    <name type="common">Red flour beetle</name>
    <dbReference type="NCBI Taxonomy" id="7070"/>
    <lineage>
        <taxon>Eukaryota</taxon>
        <taxon>Metazoa</taxon>
        <taxon>Ecdysozoa</taxon>
        <taxon>Arthropoda</taxon>
        <taxon>Hexapoda</taxon>
        <taxon>Insecta</taxon>
        <taxon>Pterygota</taxon>
        <taxon>Neoptera</taxon>
        <taxon>Endopterygota</taxon>
        <taxon>Coleoptera</taxon>
        <taxon>Polyphaga</taxon>
        <taxon>Cucujiformia</taxon>
        <taxon>Tenebrionidae</taxon>
        <taxon>Tenebrionidae incertae sedis</taxon>
        <taxon>Tribolium</taxon>
    </lineage>
</organism>
<dbReference type="STRING" id="7070.D2A273"/>
<dbReference type="AlphaFoldDB" id="D2A273"/>
<dbReference type="InterPro" id="IPR022353">
    <property type="entry name" value="Insulin_CS"/>
</dbReference>